<dbReference type="EMBL" id="LXPE01000004">
    <property type="protein sequence ID" value="OBA28208.1"/>
    <property type="molecule type" value="Genomic_DNA"/>
</dbReference>
<dbReference type="Proteomes" id="UP000092321">
    <property type="component" value="Unassembled WGS sequence"/>
</dbReference>
<sequence>MSGNNLKKTKKNSSGSKKSNLSSGDLLTIKNYLKNAKDDFTKKNFEDCIEWCDYILEIDNSNFFAILLKGKCFNTLEKYKKAIEMYELNVSLDEDNILGYKGEWEVFNNFFTSNFDNKDILERFEELICPFDKFFDFLHIFYIKNMEINDTLTANNIIILLTDFKIKVPESESYLLKKCIPNNDTSSFANVIGPRIYSKKDSLTKALQFELKQEKMKKLKVKALNRMNNNNEDIRNAQYEIYKESPIEIIYQEIINCLLEEEDSNDERFKLEEELLNYRLEKVKYFPDNIKFDYFAKNILENLENLMLIGKEQITSKLYRLYLDWMDFNSLEDGIQDIQQNIKSYMLKFPEDNLSQLFLAVICSKHSIFKFDDKELELIKSKFDEDILITEEDQCFGMIVDCIEKLQSTSLIAIRLAVNYLVLTKKYNEALPIIEKGINICRSFYQDYAFNMTNTKLSFSLDLALVYTYVDAPKYHVLALKLYDQYISEDPRNLRAKLGKAVVFAEREEFEDASELISEYLKVYPNSVTALEKFSYCQLQLGNYETSLQCLEKILINPELGSQLECDVRFQQSVIFLKKFEQENDDDENDYLNMAYESLIKAIKIDEFYFKAFQQLGFLYSEYFEDEARAFKCYWKAFFLNNGDMKSAHYIVTKLCEEQEWKMASSICKDLIDSNLVKRQLQFENWPYRVLGIYNLDIGELDQSIDWLQNSIRVNNYDQQSLVALGQAYLESGKAEAALKVFSRVIELYPDYEYGMFFYAIILSKLGSFVDAEEIFNNLCFEDEKIEFKDCYLIEYITHLAEYAVYLNGQGFISKSCNKATKLIECVQLCVQDLNCSNYNSIWTSLNIGLKIFLATGSKHDDLPIETLVDIFESAKLLEQEIDILKDHPITLVDLAAEDDHENGSGDDCSDTISIISKCLILSSKCSFVTSNYEKHTRAIKASLWYNLATSELTSFVATSNSIYRDASILAYKQSIKLQSNIADSWNGLGMATMDINYKVSQHCFIKALSISPKEPLIYNNLAILALKYKDTHFANTLFQKSQSLFPINYFSWFGLALSNEINGDEDLAAKYFKHSFLLSNNKNDFVAVYYAMAILKENFVFKKYTEGNNTIKLQEFIFTIRSLEVYLKKKPHDSIAIESILLLLERVEDFASALPFVEKLLATYETKLDDDSMENNLVLIICRLKAQYARILLSQGEFDKSIEEAQSSNEIGGFVEGTSEEVKISNDVVIGLASHFKGNNKEALEILTKYKVDSVMEIAYKIMFTSGTNIKFDAWNNSKLLKIYTAISLVNKDKQNYKELITKLNKTLKTDDPDLLDLLTVINKRLDKDNTHLLQRSLFINPDNLNTWEIVDPKLAFRLMDSKPLQVATPELKSDILIKTQQLSKIQRAMFLTPWKVEAVDAFTQCYL</sequence>
<dbReference type="SUPFAM" id="SSF48452">
    <property type="entry name" value="TPR-like"/>
    <property type="match status" value="3"/>
</dbReference>
<gene>
    <name evidence="5" type="ORF">HANVADRAFT_51543</name>
</gene>
<dbReference type="InterPro" id="IPR039226">
    <property type="entry name" value="Ski3/TTC37"/>
</dbReference>
<feature type="repeat" description="TPR" evidence="3">
    <location>
        <begin position="719"/>
        <end position="752"/>
    </location>
</feature>
<dbReference type="PANTHER" id="PTHR15704">
    <property type="entry name" value="SUPERKILLER 3 PROTEIN-RELATED"/>
    <property type="match status" value="1"/>
</dbReference>
<dbReference type="Pfam" id="PF13432">
    <property type="entry name" value="TPR_16"/>
    <property type="match status" value="2"/>
</dbReference>
<evidence type="ECO:0000313" key="6">
    <source>
        <dbReference type="Proteomes" id="UP000092321"/>
    </source>
</evidence>
<keyword evidence="1" id="KW-0677">Repeat</keyword>
<organism evidence="5 6">
    <name type="scientific">Hanseniaspora valbyensis NRRL Y-1626</name>
    <dbReference type="NCBI Taxonomy" id="766949"/>
    <lineage>
        <taxon>Eukaryota</taxon>
        <taxon>Fungi</taxon>
        <taxon>Dikarya</taxon>
        <taxon>Ascomycota</taxon>
        <taxon>Saccharomycotina</taxon>
        <taxon>Saccharomycetes</taxon>
        <taxon>Saccharomycodales</taxon>
        <taxon>Saccharomycodaceae</taxon>
        <taxon>Hanseniaspora</taxon>
    </lineage>
</organism>
<dbReference type="SMART" id="SM00028">
    <property type="entry name" value="TPR"/>
    <property type="match status" value="7"/>
</dbReference>
<keyword evidence="2 3" id="KW-0802">TPR repeat</keyword>
<dbReference type="Gene3D" id="1.25.40.10">
    <property type="entry name" value="Tetratricopeptide repeat domain"/>
    <property type="match status" value="4"/>
</dbReference>
<reference evidence="6" key="1">
    <citation type="journal article" date="2016" name="Proc. Natl. Acad. Sci. U.S.A.">
        <title>Comparative genomics of biotechnologically important yeasts.</title>
        <authorList>
            <person name="Riley R."/>
            <person name="Haridas S."/>
            <person name="Wolfe K.H."/>
            <person name="Lopes M.R."/>
            <person name="Hittinger C.T."/>
            <person name="Goeker M."/>
            <person name="Salamov A.A."/>
            <person name="Wisecaver J.H."/>
            <person name="Long T.M."/>
            <person name="Calvey C.H."/>
            <person name="Aerts A.L."/>
            <person name="Barry K.W."/>
            <person name="Choi C."/>
            <person name="Clum A."/>
            <person name="Coughlan A.Y."/>
            <person name="Deshpande S."/>
            <person name="Douglass A.P."/>
            <person name="Hanson S.J."/>
            <person name="Klenk H.-P."/>
            <person name="LaButti K.M."/>
            <person name="Lapidus A."/>
            <person name="Lindquist E.A."/>
            <person name="Lipzen A.M."/>
            <person name="Meier-Kolthoff J.P."/>
            <person name="Ohm R.A."/>
            <person name="Otillar R.P."/>
            <person name="Pangilinan J.L."/>
            <person name="Peng Y."/>
            <person name="Rokas A."/>
            <person name="Rosa C.A."/>
            <person name="Scheuner C."/>
            <person name="Sibirny A.A."/>
            <person name="Slot J.C."/>
            <person name="Stielow J.B."/>
            <person name="Sun H."/>
            <person name="Kurtzman C.P."/>
            <person name="Blackwell M."/>
            <person name="Grigoriev I.V."/>
            <person name="Jeffries T.W."/>
        </authorList>
    </citation>
    <scope>NUCLEOTIDE SEQUENCE [LARGE SCALE GENOMIC DNA]</scope>
    <source>
        <strain evidence="6">NRRL Y-1626</strain>
    </source>
</reference>
<keyword evidence="6" id="KW-1185">Reference proteome</keyword>
<feature type="region of interest" description="Disordered" evidence="4">
    <location>
        <begin position="1"/>
        <end position="20"/>
    </location>
</feature>
<dbReference type="PROSITE" id="PS50293">
    <property type="entry name" value="TPR_REGION"/>
    <property type="match status" value="1"/>
</dbReference>
<evidence type="ECO:0000256" key="1">
    <source>
        <dbReference type="ARBA" id="ARBA00022737"/>
    </source>
</evidence>
<evidence type="ECO:0000256" key="2">
    <source>
        <dbReference type="ARBA" id="ARBA00022803"/>
    </source>
</evidence>
<dbReference type="PANTHER" id="PTHR15704:SF7">
    <property type="entry name" value="SUPERKILLER COMPLEX PROTEIN 3"/>
    <property type="match status" value="1"/>
</dbReference>
<dbReference type="OrthoDB" id="421075at2759"/>
<evidence type="ECO:0000256" key="4">
    <source>
        <dbReference type="SAM" id="MobiDB-lite"/>
    </source>
</evidence>
<comment type="caution">
    <text evidence="5">The sequence shown here is derived from an EMBL/GenBank/DDBJ whole genome shotgun (WGS) entry which is preliminary data.</text>
</comment>
<accession>A0A1B7THR0</accession>
<proteinExistence type="predicted"/>
<dbReference type="GO" id="GO:0055087">
    <property type="term" value="C:Ski complex"/>
    <property type="evidence" value="ECO:0007669"/>
    <property type="project" value="InterPro"/>
</dbReference>
<protein>
    <submittedName>
        <fullName evidence="5">TPR-like protein</fullName>
    </submittedName>
</protein>
<dbReference type="GO" id="GO:0006401">
    <property type="term" value="P:RNA catabolic process"/>
    <property type="evidence" value="ECO:0007669"/>
    <property type="project" value="InterPro"/>
</dbReference>
<dbReference type="InterPro" id="IPR011990">
    <property type="entry name" value="TPR-like_helical_dom_sf"/>
</dbReference>
<evidence type="ECO:0000256" key="3">
    <source>
        <dbReference type="PROSITE-ProRule" id="PRU00339"/>
    </source>
</evidence>
<evidence type="ECO:0000313" key="5">
    <source>
        <dbReference type="EMBL" id="OBA28208.1"/>
    </source>
</evidence>
<name>A0A1B7THR0_9ASCO</name>
<dbReference type="InterPro" id="IPR019734">
    <property type="entry name" value="TPR_rpt"/>
</dbReference>
<dbReference type="PROSITE" id="PS50005">
    <property type="entry name" value="TPR"/>
    <property type="match status" value="1"/>
</dbReference>